<accession>A0A8B9HUH6</accession>
<dbReference type="GO" id="GO:0043409">
    <property type="term" value="P:negative regulation of MAPK cascade"/>
    <property type="evidence" value="ECO:0007669"/>
    <property type="project" value="TreeGrafter"/>
</dbReference>
<dbReference type="AlphaFoldDB" id="A0A8B9HUH6"/>
<dbReference type="PANTHER" id="PTHR11362:SF147">
    <property type="entry name" value="PHOSPHATIDYLETHANOLAMINE BINDING PROTEIN"/>
    <property type="match status" value="1"/>
</dbReference>
<dbReference type="PANTHER" id="PTHR11362">
    <property type="entry name" value="PHOSPHATIDYLETHANOLAMINE-BINDING PROTEIN"/>
    <property type="match status" value="1"/>
</dbReference>
<dbReference type="Gene3D" id="3.90.280.10">
    <property type="entry name" value="PEBP-like"/>
    <property type="match status" value="1"/>
</dbReference>
<dbReference type="Proteomes" id="UP000694621">
    <property type="component" value="Unplaced"/>
</dbReference>
<dbReference type="PROSITE" id="PS01220">
    <property type="entry name" value="PBP"/>
    <property type="match status" value="1"/>
</dbReference>
<evidence type="ECO:0000313" key="5">
    <source>
        <dbReference type="Proteomes" id="UP000752171"/>
    </source>
</evidence>
<dbReference type="InterPro" id="IPR035810">
    <property type="entry name" value="PEBP_euk"/>
</dbReference>
<dbReference type="SUPFAM" id="SSF49777">
    <property type="entry name" value="PEBP-like"/>
    <property type="match status" value="1"/>
</dbReference>
<dbReference type="CDD" id="cd00866">
    <property type="entry name" value="PEBP_euk"/>
    <property type="match status" value="1"/>
</dbReference>
<reference evidence="2 5" key="1">
    <citation type="submission" date="2021-07" db="EMBL/GenBank/DDBJ databases">
        <authorList>
            <person name="Imarazene B."/>
            <person name="Zahm M."/>
            <person name="Klopp C."/>
            <person name="Cabau C."/>
            <person name="Beille S."/>
            <person name="Jouanno E."/>
            <person name="Castinel A."/>
            <person name="Lluch J."/>
            <person name="Gil L."/>
            <person name="Kuchtly C."/>
            <person name="Lopez Roques C."/>
            <person name="Donnadieu C."/>
            <person name="Parrinello H."/>
            <person name="Journot L."/>
            <person name="Du K."/>
            <person name="Schartl M."/>
            <person name="Retaux S."/>
            <person name="Guiguen Y."/>
        </authorList>
    </citation>
    <scope>NUCLEOTIDE SEQUENCE [LARGE SCALE GENOMIC DNA]</scope>
    <source>
        <strain evidence="2">Pach_M1</strain>
        <tissue evidence="2">Testis</tissue>
    </source>
</reference>
<evidence type="ECO:0000313" key="3">
    <source>
        <dbReference type="Ensembl" id="ENSAMXP00005015037.1"/>
    </source>
</evidence>
<reference evidence="3" key="2">
    <citation type="submission" date="2025-05" db="UniProtKB">
        <authorList>
            <consortium name="Ensembl"/>
        </authorList>
    </citation>
    <scope>IDENTIFICATION</scope>
</reference>
<comment type="similarity">
    <text evidence="1">Belongs to the phosphatidylethanolamine-binding protein family.</text>
</comment>
<organism evidence="3 4">
    <name type="scientific">Astyanax mexicanus</name>
    <name type="common">Blind cave fish</name>
    <name type="synonym">Astyanax fasciatus mexicanus</name>
    <dbReference type="NCBI Taxonomy" id="7994"/>
    <lineage>
        <taxon>Eukaryota</taxon>
        <taxon>Metazoa</taxon>
        <taxon>Chordata</taxon>
        <taxon>Craniata</taxon>
        <taxon>Vertebrata</taxon>
        <taxon>Euteleostomi</taxon>
        <taxon>Actinopterygii</taxon>
        <taxon>Neopterygii</taxon>
        <taxon>Teleostei</taxon>
        <taxon>Ostariophysi</taxon>
        <taxon>Characiformes</taxon>
        <taxon>Characoidei</taxon>
        <taxon>Acestrorhamphidae</taxon>
        <taxon>Acestrorhamphinae</taxon>
        <taxon>Astyanax</taxon>
    </lineage>
</organism>
<dbReference type="InterPro" id="IPR001858">
    <property type="entry name" value="Phosphatidylethanolamine-bd_CS"/>
</dbReference>
<dbReference type="InterPro" id="IPR036610">
    <property type="entry name" value="PEBP-like_sf"/>
</dbReference>
<evidence type="ECO:0000256" key="1">
    <source>
        <dbReference type="ARBA" id="ARBA00007091"/>
    </source>
</evidence>
<proteinExistence type="inferred from homology"/>
<dbReference type="OMA" id="TSIWWDG"/>
<sequence>MPVDLSQWSGSLALTEVDERPARPLRVQYGPVEIDKLGKVLTPTQVQNFPKLVDWEGCDSSKLYTLILTDPDAPSRNDPVMREWHHFLVVNVRGNDVSTGCVLSEYVGSGPPKGSGLHRYVWLVYEQPGSLNCTEPVLSNRSPHQRDHFSSAGFRRKYGLSAPAAGTCYQAQWDEYVPKVYEQLGLK</sequence>
<dbReference type="Ensembl" id="ENSAMXT00005016626.1">
    <property type="protein sequence ID" value="ENSAMXP00005015037.1"/>
    <property type="gene ID" value="ENSAMXG00005007971.1"/>
</dbReference>
<name>A0A8B9HUH6_ASTMX</name>
<dbReference type="InterPro" id="IPR008914">
    <property type="entry name" value="PEBP"/>
</dbReference>
<evidence type="ECO:0000313" key="4">
    <source>
        <dbReference type="Proteomes" id="UP000694621"/>
    </source>
</evidence>
<evidence type="ECO:0000313" key="2">
    <source>
        <dbReference type="EMBL" id="KAG9262072.1"/>
    </source>
</evidence>
<dbReference type="EMBL" id="JAICCE010000022">
    <property type="protein sequence ID" value="KAG9262072.1"/>
    <property type="molecule type" value="Genomic_DNA"/>
</dbReference>
<dbReference type="Pfam" id="PF01161">
    <property type="entry name" value="PBP"/>
    <property type="match status" value="1"/>
</dbReference>
<protein>
    <submittedName>
        <fullName evidence="2 3">Phosphatidylethanolamine-binding protein 1</fullName>
    </submittedName>
</protein>
<dbReference type="OrthoDB" id="2506647at2759"/>
<dbReference type="Proteomes" id="UP000752171">
    <property type="component" value="Unassembled WGS sequence"/>
</dbReference>
<gene>
    <name evidence="3" type="primary">LOC103036729</name>
    <name evidence="2" type="synonym">PEBP1</name>
    <name evidence="2" type="ORF">AMEX_G25702</name>
</gene>